<evidence type="ECO:0000313" key="1">
    <source>
        <dbReference type="EMBL" id="RFU40472.1"/>
    </source>
</evidence>
<sequence length="103" mass="11367">MGRFVAGRTTGASTTRAVPDCAEGNLCFWPEPNFLGRRITLPPDYVSDSTCRTLPFVARSVRNTSRERQRLFAGTGCTGEVTVLQHLDREPLPSVAVLSFRHS</sequence>
<dbReference type="InterPro" id="IPR011024">
    <property type="entry name" value="G_crystallin-like"/>
</dbReference>
<reference evidence="1 2" key="1">
    <citation type="submission" date="2018-08" db="EMBL/GenBank/DDBJ databases">
        <title>Actinomadura jelena sp. nov., a novel Actinomycete isolated from soil in Chad.</title>
        <authorList>
            <person name="Shi L."/>
        </authorList>
    </citation>
    <scope>NUCLEOTIDE SEQUENCE [LARGE SCALE GENOMIC DNA]</scope>
    <source>
        <strain evidence="1 2">NEAU-G17</strain>
    </source>
</reference>
<dbReference type="Pfam" id="PF03995">
    <property type="entry name" value="Inhibitor_I36"/>
    <property type="match status" value="1"/>
</dbReference>
<evidence type="ECO:0000313" key="2">
    <source>
        <dbReference type="Proteomes" id="UP000261811"/>
    </source>
</evidence>
<dbReference type="EMBL" id="QURH01000284">
    <property type="protein sequence ID" value="RFU40472.1"/>
    <property type="molecule type" value="Genomic_DNA"/>
</dbReference>
<proteinExistence type="predicted"/>
<keyword evidence="2" id="KW-1185">Reference proteome</keyword>
<name>A0A372JKB5_9ACTN</name>
<comment type="caution">
    <text evidence="1">The sequence shown here is derived from an EMBL/GenBank/DDBJ whole genome shotgun (WGS) entry which is preliminary data.</text>
</comment>
<dbReference type="SUPFAM" id="SSF49695">
    <property type="entry name" value="gamma-Crystallin-like"/>
    <property type="match status" value="1"/>
</dbReference>
<protein>
    <submittedName>
        <fullName evidence="1">Uncharacterized protein</fullName>
    </submittedName>
</protein>
<accession>A0A372JKB5</accession>
<organism evidence="1 2">
    <name type="scientific">Actinomadura logoneensis</name>
    <dbReference type="NCBI Taxonomy" id="2293572"/>
    <lineage>
        <taxon>Bacteria</taxon>
        <taxon>Bacillati</taxon>
        <taxon>Actinomycetota</taxon>
        <taxon>Actinomycetes</taxon>
        <taxon>Streptosporangiales</taxon>
        <taxon>Thermomonosporaceae</taxon>
        <taxon>Actinomadura</taxon>
    </lineage>
</organism>
<dbReference type="Proteomes" id="UP000261811">
    <property type="component" value="Unassembled WGS sequence"/>
</dbReference>
<dbReference type="AlphaFoldDB" id="A0A372JKB5"/>
<gene>
    <name evidence="1" type="ORF">DZF91_16955</name>
</gene>